<feature type="compositionally biased region" description="Acidic residues" evidence="1">
    <location>
        <begin position="1"/>
        <end position="22"/>
    </location>
</feature>
<feature type="region of interest" description="Disordered" evidence="1">
    <location>
        <begin position="1"/>
        <end position="131"/>
    </location>
</feature>
<dbReference type="FunCoup" id="A0A448YI92">
    <property type="interactions" value="260"/>
</dbReference>
<organism evidence="2 3">
    <name type="scientific">Brettanomyces naardenensis</name>
    <name type="common">Yeast</name>
    <dbReference type="NCBI Taxonomy" id="13370"/>
    <lineage>
        <taxon>Eukaryota</taxon>
        <taxon>Fungi</taxon>
        <taxon>Dikarya</taxon>
        <taxon>Ascomycota</taxon>
        <taxon>Saccharomycotina</taxon>
        <taxon>Pichiomycetes</taxon>
        <taxon>Pichiales</taxon>
        <taxon>Pichiaceae</taxon>
        <taxon>Brettanomyces</taxon>
    </lineage>
</organism>
<feature type="compositionally biased region" description="Basic and acidic residues" evidence="1">
    <location>
        <begin position="35"/>
        <end position="44"/>
    </location>
</feature>
<dbReference type="GO" id="GO:0005778">
    <property type="term" value="C:peroxisomal membrane"/>
    <property type="evidence" value="ECO:0007669"/>
    <property type="project" value="TreeGrafter"/>
</dbReference>
<feature type="compositionally biased region" description="Basic and acidic residues" evidence="1">
    <location>
        <begin position="113"/>
        <end position="124"/>
    </location>
</feature>
<accession>A0A448YI92</accession>
<reference evidence="2 3" key="1">
    <citation type="submission" date="2018-12" db="EMBL/GenBank/DDBJ databases">
        <authorList>
            <person name="Tiukova I."/>
            <person name="Dainat J."/>
        </authorList>
    </citation>
    <scope>NUCLEOTIDE SEQUENCE [LARGE SCALE GENOMIC DNA]</scope>
</reference>
<sequence>MTSNDGEDDLDDLDDLLDDFQDDILSKPPGATIKQSREQSKVDEDASAQIDGVKTTSETSRPPLQDSVPNGDQFDEFISEMARNDPELSNDLQDFLKSLTKEAGQGSSNDDTTTEHTAAEEQPKNKSFQDVISETVSRLKTSGTEVDKSIHEESKDDQLLATLMKSLDLDPLKLGDEGDGAGKADDINKLLVEMLDKLSSKSVLYEPMNDLYLKYGPWLSDTKNKTNPDYGKYQDQYVIVKKIVEKFEEVEYSDSDSKQKEFINSNLEELQELGMPPKELVNDDLNFLNFKGGAGGGGDKDLQNLEFGDDDIPGEVNKELNETCQQT</sequence>
<dbReference type="AlphaFoldDB" id="A0A448YI92"/>
<dbReference type="InterPro" id="IPR038322">
    <property type="entry name" value="Pex19_C_sf"/>
</dbReference>
<dbReference type="InterPro" id="IPR006708">
    <property type="entry name" value="Pex19"/>
</dbReference>
<evidence type="ECO:0000313" key="3">
    <source>
        <dbReference type="Proteomes" id="UP000290900"/>
    </source>
</evidence>
<dbReference type="InParanoid" id="A0A448YI92"/>
<dbReference type="EMBL" id="CAACVR010000005">
    <property type="protein sequence ID" value="VEU20543.1"/>
    <property type="molecule type" value="Genomic_DNA"/>
</dbReference>
<gene>
    <name evidence="2" type="ORF">BRENAR_LOCUS1278</name>
</gene>
<feature type="compositionally biased region" description="Polar residues" evidence="1">
    <location>
        <begin position="54"/>
        <end position="70"/>
    </location>
</feature>
<dbReference type="OrthoDB" id="21292at2759"/>
<keyword evidence="3" id="KW-1185">Reference proteome</keyword>
<name>A0A448YI92_BRENA</name>
<dbReference type="Proteomes" id="UP000290900">
    <property type="component" value="Unassembled WGS sequence"/>
</dbReference>
<dbReference type="Pfam" id="PF04614">
    <property type="entry name" value="Pex19"/>
    <property type="match status" value="1"/>
</dbReference>
<dbReference type="GO" id="GO:0033328">
    <property type="term" value="F:peroxisome membrane targeting sequence binding"/>
    <property type="evidence" value="ECO:0007669"/>
    <property type="project" value="TreeGrafter"/>
</dbReference>
<evidence type="ECO:0000256" key="1">
    <source>
        <dbReference type="SAM" id="MobiDB-lite"/>
    </source>
</evidence>
<dbReference type="STRING" id="13370.A0A448YI92"/>
<evidence type="ECO:0000313" key="2">
    <source>
        <dbReference type="EMBL" id="VEU20543.1"/>
    </source>
</evidence>
<dbReference type="GO" id="GO:0045046">
    <property type="term" value="P:protein import into peroxisome membrane"/>
    <property type="evidence" value="ECO:0007669"/>
    <property type="project" value="TreeGrafter"/>
</dbReference>
<dbReference type="Gene3D" id="1.20.120.900">
    <property type="entry name" value="Pex19, mPTS binding domain"/>
    <property type="match status" value="1"/>
</dbReference>
<feature type="region of interest" description="Disordered" evidence="1">
    <location>
        <begin position="294"/>
        <end position="327"/>
    </location>
</feature>
<protein>
    <submittedName>
        <fullName evidence="2">DEKNAAC101411</fullName>
    </submittedName>
</protein>
<dbReference type="PANTHER" id="PTHR12774">
    <property type="entry name" value="PEROXISOMAL BIOGENESIS FACTOR 19"/>
    <property type="match status" value="1"/>
</dbReference>
<proteinExistence type="predicted"/>
<dbReference type="PANTHER" id="PTHR12774:SF2">
    <property type="entry name" value="PEROXISOMAL BIOGENESIS FACTOR 19"/>
    <property type="match status" value="1"/>
</dbReference>